<feature type="compositionally biased region" description="Basic residues" evidence="1">
    <location>
        <begin position="384"/>
        <end position="393"/>
    </location>
</feature>
<proteinExistence type="predicted"/>
<feature type="compositionally biased region" description="Acidic residues" evidence="1">
    <location>
        <begin position="946"/>
        <end position="966"/>
    </location>
</feature>
<feature type="compositionally biased region" description="Basic and acidic residues" evidence="1">
    <location>
        <begin position="846"/>
        <end position="856"/>
    </location>
</feature>
<accession>A0ABR2ZFW4</accession>
<feature type="region of interest" description="Disordered" evidence="1">
    <location>
        <begin position="752"/>
        <end position="871"/>
    </location>
</feature>
<feature type="region of interest" description="Disordered" evidence="1">
    <location>
        <begin position="101"/>
        <end position="247"/>
    </location>
</feature>
<gene>
    <name evidence="3" type="ORF">AAF712_013066</name>
</gene>
<feature type="compositionally biased region" description="Basic and acidic residues" evidence="1">
    <location>
        <begin position="810"/>
        <end position="838"/>
    </location>
</feature>
<feature type="compositionally biased region" description="Polar residues" evidence="1">
    <location>
        <begin position="186"/>
        <end position="197"/>
    </location>
</feature>
<feature type="compositionally biased region" description="Low complexity" evidence="1">
    <location>
        <begin position="128"/>
        <end position="170"/>
    </location>
</feature>
<evidence type="ECO:0000313" key="3">
    <source>
        <dbReference type="EMBL" id="KAL0060140.1"/>
    </source>
</evidence>
<feature type="compositionally biased region" description="Low complexity" evidence="1">
    <location>
        <begin position="436"/>
        <end position="451"/>
    </location>
</feature>
<feature type="region of interest" description="Disordered" evidence="1">
    <location>
        <begin position="336"/>
        <end position="493"/>
    </location>
</feature>
<sequence>MPSDAEIENAVRGILSNVDLNTVTKRELERQLEEHFGMNLTAKKGVINQAVLWLLRSSTLLAITPLTTRKTVHSGISAAYRQLPYPDAQISPMSTTIVRKTATSKSTAMNDRAKPAFGSSAPRTTEPSTQSRQPTATASTSRTPRAAVCPSQEPTSSTSTSEPVGTTTTTTEERPPRSTSPDSLFGTGNRSDSTPTVTAEEILSETNTAASRKGKTPMPNRPLVITGNSNTPGDPEDPPDSSSDDDVASLRSIKTVTSNFARNQSLVRAYHQTLRRCYVLQTLREADLLSYSTTPIDNQHVYVDENGMIYHQRNPQITQPERPIEDHEVAPLRMIYPEPFSEQDSIRRTFRTGSSPRNERSDSHSDTEPPYAKKIRAACNRHISSTRHGRGGVRRNPVPRSTEPRETPAHRGESEPPSSETDQSHHCTGGSGGPPDDGNGPPSDGPNNGEPSDAEPHNSEDEHNRIIKKERLSSNPSVRGQRPGVFGRTRYSSADPTFNEEEIFLYDPTPKSQEEVLRAAFRMFEKLIERQLYIPGSSAPNNAQKTVIQNIPKPGYYYGDQDFLVFDEFIRDIVRWLNVANLCGSDVRWSNSKGCYVLTSVDMFRKNTLVSFLRGDARHWYVDAIESGLDDPDSDDPLHGQTTFMQVVSGLYRRFIHESSLTLVTERYDNVMYTVGKGVKGVFAKLTRYAKSMPSPPDVYSFKKRLMLLVPEEMASDMRRIHRITPENSSVNDIMQAALLCERSHKAALYYNKARDQMKRTKRRRSRSWSRDRKKKDDKKKDRQSSRSPSPRRLQVVDNRRYSVRANSPPRDKRRDSRIPDRLPQRDGRAQNRRDFNRKFQPFYKKKWDGQGDKANQHKGNNRLFRMVDSNGKESTRLFRIAEASDAESEHEPPEPTPQKAASSDHHSESDTENDTEGTDLNGSQYTSDDADEDYMERVGFMMDASESEAEYYSDDLEESSSVDESDEVLNLDFGEYLHRCTGLISRRNLDGRYPAPRVARREFRRES</sequence>
<feature type="compositionally biased region" description="Acidic residues" evidence="1">
    <location>
        <begin position="234"/>
        <end position="247"/>
    </location>
</feature>
<dbReference type="EMBL" id="JBBXMP010000190">
    <property type="protein sequence ID" value="KAL0060140.1"/>
    <property type="molecule type" value="Genomic_DNA"/>
</dbReference>
<dbReference type="Gene3D" id="1.10.10.60">
    <property type="entry name" value="Homeodomain-like"/>
    <property type="match status" value="1"/>
</dbReference>
<feature type="compositionally biased region" description="Basic and acidic residues" evidence="1">
    <location>
        <begin position="454"/>
        <end position="472"/>
    </location>
</feature>
<evidence type="ECO:0000256" key="1">
    <source>
        <dbReference type="SAM" id="MobiDB-lite"/>
    </source>
</evidence>
<dbReference type="PROSITE" id="PS51998">
    <property type="entry name" value="DEK_C"/>
    <property type="match status" value="1"/>
</dbReference>
<feature type="domain" description="DEK-C" evidence="2">
    <location>
        <begin position="1"/>
        <end position="56"/>
    </location>
</feature>
<feature type="compositionally biased region" description="Basic and acidic residues" evidence="1">
    <location>
        <begin position="402"/>
        <end position="414"/>
    </location>
</feature>
<dbReference type="SUPFAM" id="SSF109715">
    <property type="entry name" value="DEK C-terminal domain"/>
    <property type="match status" value="1"/>
</dbReference>
<feature type="compositionally biased region" description="Polar residues" evidence="1">
    <location>
        <begin position="919"/>
        <end position="928"/>
    </location>
</feature>
<evidence type="ECO:0000313" key="4">
    <source>
        <dbReference type="Proteomes" id="UP001437256"/>
    </source>
</evidence>
<dbReference type="Pfam" id="PF08766">
    <property type="entry name" value="DEK_C"/>
    <property type="match status" value="1"/>
</dbReference>
<feature type="region of interest" description="Disordered" evidence="1">
    <location>
        <begin position="884"/>
        <end position="966"/>
    </location>
</feature>
<keyword evidence="4" id="KW-1185">Reference proteome</keyword>
<feature type="compositionally biased region" description="Basic residues" evidence="1">
    <location>
        <begin position="760"/>
        <end position="778"/>
    </location>
</feature>
<dbReference type="InterPro" id="IPR014876">
    <property type="entry name" value="DEK_C"/>
</dbReference>
<organism evidence="3 4">
    <name type="scientific">Marasmius tenuissimus</name>
    <dbReference type="NCBI Taxonomy" id="585030"/>
    <lineage>
        <taxon>Eukaryota</taxon>
        <taxon>Fungi</taxon>
        <taxon>Dikarya</taxon>
        <taxon>Basidiomycota</taxon>
        <taxon>Agaricomycotina</taxon>
        <taxon>Agaricomycetes</taxon>
        <taxon>Agaricomycetidae</taxon>
        <taxon>Agaricales</taxon>
        <taxon>Marasmiineae</taxon>
        <taxon>Marasmiaceae</taxon>
        <taxon>Marasmius</taxon>
    </lineage>
</organism>
<name>A0ABR2ZFW4_9AGAR</name>
<dbReference type="Proteomes" id="UP001437256">
    <property type="component" value="Unassembled WGS sequence"/>
</dbReference>
<protein>
    <recommendedName>
        <fullName evidence="2">DEK-C domain-containing protein</fullName>
    </recommendedName>
</protein>
<reference evidence="3 4" key="1">
    <citation type="submission" date="2024-05" db="EMBL/GenBank/DDBJ databases">
        <title>A draft genome resource for the thread blight pathogen Marasmius tenuissimus strain MS-2.</title>
        <authorList>
            <person name="Yulfo-Soto G.E."/>
            <person name="Baruah I.K."/>
            <person name="Amoako-Attah I."/>
            <person name="Bukari Y."/>
            <person name="Meinhardt L.W."/>
            <person name="Bailey B.A."/>
            <person name="Cohen S.P."/>
        </authorList>
    </citation>
    <scope>NUCLEOTIDE SEQUENCE [LARGE SCALE GENOMIC DNA]</scope>
    <source>
        <strain evidence="3 4">MS-2</strain>
    </source>
</reference>
<evidence type="ECO:0000259" key="2">
    <source>
        <dbReference type="PROSITE" id="PS51998"/>
    </source>
</evidence>
<feature type="compositionally biased region" description="Basic and acidic residues" evidence="1">
    <location>
        <begin position="357"/>
        <end position="367"/>
    </location>
</feature>
<comment type="caution">
    <text evidence="3">The sequence shown here is derived from an EMBL/GenBank/DDBJ whole genome shotgun (WGS) entry which is preliminary data.</text>
</comment>